<dbReference type="Proteomes" id="UP000636709">
    <property type="component" value="Unassembled WGS sequence"/>
</dbReference>
<keyword evidence="4" id="KW-1185">Reference proteome</keyword>
<comment type="caution">
    <text evidence="2">The sequence shown here is derived from an EMBL/GenBank/DDBJ whole genome shotgun (WGS) entry which is preliminary data.</text>
</comment>
<reference evidence="2" key="1">
    <citation type="submission" date="2020-07" db="EMBL/GenBank/DDBJ databases">
        <title>Genome sequence and genetic diversity analysis of an under-domesticated orphan crop, white fonio (Digitaria exilis).</title>
        <authorList>
            <person name="Bennetzen J.L."/>
            <person name="Chen S."/>
            <person name="Ma X."/>
            <person name="Wang X."/>
            <person name="Yssel A.E.J."/>
            <person name="Chaluvadi S.R."/>
            <person name="Johnson M."/>
            <person name="Gangashetty P."/>
            <person name="Hamidou F."/>
            <person name="Sanogo M.D."/>
            <person name="Zwaenepoel A."/>
            <person name="Wallace J."/>
            <person name="Van De Peer Y."/>
            <person name="Van Deynze A."/>
        </authorList>
    </citation>
    <scope>NUCLEOTIDE SEQUENCE</scope>
    <source>
        <tissue evidence="2">Leaves</tissue>
    </source>
</reference>
<dbReference type="EMBL" id="JACEFO010000285">
    <property type="protein sequence ID" value="KAF8775727.1"/>
    <property type="molecule type" value="Genomic_DNA"/>
</dbReference>
<evidence type="ECO:0000313" key="4">
    <source>
        <dbReference type="Proteomes" id="UP000636709"/>
    </source>
</evidence>
<organism evidence="2 4">
    <name type="scientific">Digitaria exilis</name>
    <dbReference type="NCBI Taxonomy" id="1010633"/>
    <lineage>
        <taxon>Eukaryota</taxon>
        <taxon>Viridiplantae</taxon>
        <taxon>Streptophyta</taxon>
        <taxon>Embryophyta</taxon>
        <taxon>Tracheophyta</taxon>
        <taxon>Spermatophyta</taxon>
        <taxon>Magnoliopsida</taxon>
        <taxon>Liliopsida</taxon>
        <taxon>Poales</taxon>
        <taxon>Poaceae</taxon>
        <taxon>PACMAD clade</taxon>
        <taxon>Panicoideae</taxon>
        <taxon>Panicodae</taxon>
        <taxon>Paniceae</taxon>
        <taxon>Anthephorinae</taxon>
        <taxon>Digitaria</taxon>
    </lineage>
</organism>
<proteinExistence type="predicted"/>
<name>A0A835ATT7_9POAL</name>
<dbReference type="EMBL" id="JACEFO010002268">
    <property type="protein sequence ID" value="KAF8670082.1"/>
    <property type="molecule type" value="Genomic_DNA"/>
</dbReference>
<evidence type="ECO:0000313" key="2">
    <source>
        <dbReference type="EMBL" id="KAF8670082.1"/>
    </source>
</evidence>
<evidence type="ECO:0000313" key="3">
    <source>
        <dbReference type="EMBL" id="KAF8775727.1"/>
    </source>
</evidence>
<feature type="transmembrane region" description="Helical" evidence="1">
    <location>
        <begin position="22"/>
        <end position="43"/>
    </location>
</feature>
<feature type="transmembrane region" description="Helical" evidence="1">
    <location>
        <begin position="121"/>
        <end position="141"/>
    </location>
</feature>
<protein>
    <submittedName>
        <fullName evidence="2">Uncharacterized protein</fullName>
    </submittedName>
</protein>
<evidence type="ECO:0000256" key="1">
    <source>
        <dbReference type="SAM" id="Phobius"/>
    </source>
</evidence>
<dbReference type="OrthoDB" id="694220at2759"/>
<accession>A0A835ATT7</accession>
<keyword evidence="1" id="KW-0472">Membrane</keyword>
<keyword evidence="1" id="KW-1133">Transmembrane helix</keyword>
<sequence>MEIAATISNRLFSLSVELIPPWAWLLPALLASLLQAMVIRPLIVTTRHLLGLIVLKLEDTCPFVLKLSASISPRWLEVVNKVTSEVIRVVLSEQTSLWVLYLMAPNLFDIRFKLKVEIGMLRLMLLLLLKNMTQFFLRLVMRLNSVMSAFMEGVR</sequence>
<keyword evidence="1" id="KW-0812">Transmembrane</keyword>
<gene>
    <name evidence="3" type="ORF">HU200_004288</name>
    <name evidence="2" type="ORF">HU200_051275</name>
</gene>
<dbReference type="AlphaFoldDB" id="A0A835ATT7"/>